<comment type="similarity">
    <text evidence="8 9">Belongs to the TonB-dependent receptor family.</text>
</comment>
<protein>
    <submittedName>
        <fullName evidence="12">TonB-dependent receptor</fullName>
    </submittedName>
</protein>
<comment type="caution">
    <text evidence="12">The sequence shown here is derived from an EMBL/GenBank/DDBJ whole genome shotgun (WGS) entry which is preliminary data.</text>
</comment>
<evidence type="ECO:0000256" key="8">
    <source>
        <dbReference type="PROSITE-ProRule" id="PRU01360"/>
    </source>
</evidence>
<dbReference type="NCBIfam" id="TIGR04056">
    <property type="entry name" value="OMP_RagA_SusC"/>
    <property type="match status" value="1"/>
</dbReference>
<keyword evidence="4 8" id="KW-0812">Transmembrane</keyword>
<accession>A0A7X9RUW2</accession>
<evidence type="ECO:0000256" key="4">
    <source>
        <dbReference type="ARBA" id="ARBA00022692"/>
    </source>
</evidence>
<dbReference type="EMBL" id="JABANE010000036">
    <property type="protein sequence ID" value="NME69143.1"/>
    <property type="molecule type" value="Genomic_DNA"/>
</dbReference>
<evidence type="ECO:0000256" key="3">
    <source>
        <dbReference type="ARBA" id="ARBA00022452"/>
    </source>
</evidence>
<evidence type="ECO:0000256" key="2">
    <source>
        <dbReference type="ARBA" id="ARBA00022448"/>
    </source>
</evidence>
<evidence type="ECO:0000256" key="1">
    <source>
        <dbReference type="ARBA" id="ARBA00004571"/>
    </source>
</evidence>
<dbReference type="InterPro" id="IPR036942">
    <property type="entry name" value="Beta-barrel_TonB_sf"/>
</dbReference>
<dbReference type="RefSeq" id="WP_169657429.1">
    <property type="nucleotide sequence ID" value="NZ_JABANE010000036.1"/>
</dbReference>
<dbReference type="InterPro" id="IPR008969">
    <property type="entry name" value="CarboxyPept-like_regulatory"/>
</dbReference>
<dbReference type="InterPro" id="IPR023996">
    <property type="entry name" value="TonB-dep_OMP_SusC/RagA"/>
</dbReference>
<dbReference type="FunFam" id="2.170.130.10:FF:000003">
    <property type="entry name" value="SusC/RagA family TonB-linked outer membrane protein"/>
    <property type="match status" value="1"/>
</dbReference>
<dbReference type="InterPro" id="IPR000531">
    <property type="entry name" value="Beta-barrel_TonB"/>
</dbReference>
<keyword evidence="6 8" id="KW-0472">Membrane</keyword>
<feature type="domain" description="TonB-dependent receptor plug" evidence="11">
    <location>
        <begin position="122"/>
        <end position="226"/>
    </location>
</feature>
<dbReference type="InterPro" id="IPR012910">
    <property type="entry name" value="Plug_dom"/>
</dbReference>
<keyword evidence="5 9" id="KW-0798">TonB box</keyword>
<dbReference type="Gene3D" id="2.60.40.1120">
    <property type="entry name" value="Carboxypeptidase-like, regulatory domain"/>
    <property type="match status" value="1"/>
</dbReference>
<sequence>MPITVLMKWRILLLSMVGIFLWNNALAQQEKITISGTVADPDGNPVIGANIVIAGTTTGTMTNFDGKFKLGVPVNSRIIVTSIGYEEKTINVGTSTEFDIVLREAQEQLNEVVIIGYGTQKKADLTGAVASVDAEVIAERKTPQLSQALQGSIPGVTVTRSSGEPGSTGDILIRGQTTLNNSTPLVMIDGAPGAIDDVDPEDVQSLTVLKDAASAAIYGSRAAAGVIIITTKRAKVGELSVTYNGDVGIQRPTTLPEMVDVQDYYRMQNEYKENDGLAPLWSDYYINNYKDNSVVNPDLYPNTDWQNELLKKNAIQQRHNFSIAGGNDVVRSKMSFGYSAQEGLIPNFNWERYTLQLNNNIKINRKLKGALDMYLRQSNKEQPNEGHHSNSFYAGARSLPAFYPAYWSDGTFANGKDGNNPVAFVNKGGYKDNQTNFARFRARLDFQPIKDLTISAQVAPKFNFNNSKNMLRVIDYYDMEGNWIGNTGKSQDKLTESRNESFSINQQYTITYNKRINNHNFSALAGYESNYYREKTLEAERIGYVLPDYDELNAGNVDMWSNKGGQSENALSSVFARVSYNYKNKYYIQSNIRYDGSSRFHPDHRWGFFPSVSGGWNISNEDFLMNVDWLSNLKVRGSWGRLGNQRVGNYAYTANMSRSNSYVYAGGVVVPLTSYAQQDMAIENITWETTEGYDIGFDAAFLDDRLNVNFDWYYKRTYDILLKLDIPLYLGYANPPLQNAGIVDNQGWEVTVNWRDIINDDLSYSIGFNLSDNKNTVVDMKGANQLGNQVTMEGQEYKAWYGYENLGYFGDDHADHAKLTGQEMPGDIRYKKQPGGESEMINAEEDRVVIGSSLPRYTFGANFGVNYKNIDFGLILQGVGKTDVMLSTSQVQPFSGSFRNYPSYIVGNYWTPENTDADYPRLSDQGAKSNYAKSDFWLVNGAYLRIKNITLGYTLPRSLLKKVGVKKFRIYASVNDLWSFNHMPKGWDPEISSTDYPLLTTYMTGISLKF</sequence>
<dbReference type="AlphaFoldDB" id="A0A7X9RUW2"/>
<dbReference type="Pfam" id="PF13715">
    <property type="entry name" value="CarbopepD_reg_2"/>
    <property type="match status" value="1"/>
</dbReference>
<dbReference type="Pfam" id="PF00593">
    <property type="entry name" value="TonB_dep_Rec_b-barrel"/>
    <property type="match status" value="1"/>
</dbReference>
<dbReference type="SUPFAM" id="SSF56935">
    <property type="entry name" value="Porins"/>
    <property type="match status" value="1"/>
</dbReference>
<evidence type="ECO:0000256" key="7">
    <source>
        <dbReference type="ARBA" id="ARBA00023237"/>
    </source>
</evidence>
<organism evidence="12 13">
    <name type="scientific">Flammeovirga aprica JL-4</name>
    <dbReference type="NCBI Taxonomy" id="694437"/>
    <lineage>
        <taxon>Bacteria</taxon>
        <taxon>Pseudomonadati</taxon>
        <taxon>Bacteroidota</taxon>
        <taxon>Cytophagia</taxon>
        <taxon>Cytophagales</taxon>
        <taxon>Flammeovirgaceae</taxon>
        <taxon>Flammeovirga</taxon>
    </lineage>
</organism>
<evidence type="ECO:0000256" key="5">
    <source>
        <dbReference type="ARBA" id="ARBA00023077"/>
    </source>
</evidence>
<evidence type="ECO:0000259" key="11">
    <source>
        <dbReference type="Pfam" id="PF07715"/>
    </source>
</evidence>
<dbReference type="Gene3D" id="2.40.170.20">
    <property type="entry name" value="TonB-dependent receptor, beta-barrel domain"/>
    <property type="match status" value="1"/>
</dbReference>
<keyword evidence="12" id="KW-0675">Receptor</keyword>
<comment type="subcellular location">
    <subcellularLocation>
        <location evidence="1 8">Cell outer membrane</location>
        <topology evidence="1 8">Multi-pass membrane protein</topology>
    </subcellularLocation>
</comment>
<dbReference type="InterPro" id="IPR039426">
    <property type="entry name" value="TonB-dep_rcpt-like"/>
</dbReference>
<dbReference type="InterPro" id="IPR023997">
    <property type="entry name" value="TonB-dep_OMP_SusC/RagA_CS"/>
</dbReference>
<dbReference type="Gene3D" id="2.170.130.10">
    <property type="entry name" value="TonB-dependent receptor, plug domain"/>
    <property type="match status" value="1"/>
</dbReference>
<dbReference type="NCBIfam" id="TIGR04057">
    <property type="entry name" value="SusC_RagA_signa"/>
    <property type="match status" value="1"/>
</dbReference>
<dbReference type="Pfam" id="PF07715">
    <property type="entry name" value="Plug"/>
    <property type="match status" value="1"/>
</dbReference>
<dbReference type="Proteomes" id="UP000576082">
    <property type="component" value="Unassembled WGS sequence"/>
</dbReference>
<gene>
    <name evidence="12" type="ORF">HHU12_14300</name>
</gene>
<dbReference type="GO" id="GO:0009279">
    <property type="term" value="C:cell outer membrane"/>
    <property type="evidence" value="ECO:0007669"/>
    <property type="project" value="UniProtKB-SubCell"/>
</dbReference>
<keyword evidence="2 8" id="KW-0813">Transport</keyword>
<feature type="domain" description="TonB-dependent receptor-like beta-barrel" evidence="10">
    <location>
        <begin position="404"/>
        <end position="977"/>
    </location>
</feature>
<evidence type="ECO:0000259" key="10">
    <source>
        <dbReference type="Pfam" id="PF00593"/>
    </source>
</evidence>
<evidence type="ECO:0000256" key="9">
    <source>
        <dbReference type="RuleBase" id="RU003357"/>
    </source>
</evidence>
<keyword evidence="13" id="KW-1185">Reference proteome</keyword>
<keyword evidence="7 8" id="KW-0998">Cell outer membrane</keyword>
<proteinExistence type="inferred from homology"/>
<evidence type="ECO:0000313" key="13">
    <source>
        <dbReference type="Proteomes" id="UP000576082"/>
    </source>
</evidence>
<name>A0A7X9RUW2_9BACT</name>
<dbReference type="InterPro" id="IPR037066">
    <property type="entry name" value="Plug_dom_sf"/>
</dbReference>
<dbReference type="SUPFAM" id="SSF49464">
    <property type="entry name" value="Carboxypeptidase regulatory domain-like"/>
    <property type="match status" value="1"/>
</dbReference>
<keyword evidence="3 8" id="KW-1134">Transmembrane beta strand</keyword>
<reference evidence="12 13" key="1">
    <citation type="submission" date="2020-04" db="EMBL/GenBank/DDBJ databases">
        <title>Flammeovirga sp. SR4, a novel species isolated from seawater.</title>
        <authorList>
            <person name="Wang X."/>
        </authorList>
    </citation>
    <scope>NUCLEOTIDE SEQUENCE [LARGE SCALE GENOMIC DNA]</scope>
    <source>
        <strain evidence="12 13">ATCC 23126</strain>
    </source>
</reference>
<dbReference type="PROSITE" id="PS52016">
    <property type="entry name" value="TONB_DEPENDENT_REC_3"/>
    <property type="match status" value="1"/>
</dbReference>
<evidence type="ECO:0000313" key="12">
    <source>
        <dbReference type="EMBL" id="NME69143.1"/>
    </source>
</evidence>
<evidence type="ECO:0000256" key="6">
    <source>
        <dbReference type="ARBA" id="ARBA00023136"/>
    </source>
</evidence>